<dbReference type="Proteomes" id="UP001224674">
    <property type="component" value="Chromosome"/>
</dbReference>
<dbReference type="GeneID" id="83695617"/>
<dbReference type="RefSeq" id="WP_110111064.1">
    <property type="nucleotide sequence ID" value="NZ_CP122561.1"/>
</dbReference>
<name>A0AAJ6AJ09_9MICC</name>
<organism evidence="2 3">
    <name type="scientific">Auritidibacter ignavus</name>
    <dbReference type="NCBI Taxonomy" id="678932"/>
    <lineage>
        <taxon>Bacteria</taxon>
        <taxon>Bacillati</taxon>
        <taxon>Actinomycetota</taxon>
        <taxon>Actinomycetes</taxon>
        <taxon>Micrococcales</taxon>
        <taxon>Micrococcaceae</taxon>
        <taxon>Auritidibacter</taxon>
    </lineage>
</organism>
<gene>
    <name evidence="2" type="ORF">QDX21_06290</name>
</gene>
<feature type="region of interest" description="Disordered" evidence="1">
    <location>
        <begin position="53"/>
        <end position="74"/>
    </location>
</feature>
<accession>A0AAJ6AJ09</accession>
<proteinExistence type="predicted"/>
<evidence type="ECO:0000256" key="1">
    <source>
        <dbReference type="SAM" id="MobiDB-lite"/>
    </source>
</evidence>
<dbReference type="AlphaFoldDB" id="A0AAJ6AJ09"/>
<sequence length="74" mass="7927">MSLHPENHRVHFQKHQNVDRQGLPAGNLAVAVADMVPVVEAVATVLSQKVGPDLDLVGDPADRNPAGQDYFATT</sequence>
<evidence type="ECO:0000313" key="2">
    <source>
        <dbReference type="EMBL" id="WGH94386.1"/>
    </source>
</evidence>
<reference evidence="2 3" key="1">
    <citation type="submission" date="2023-03" db="EMBL/GenBank/DDBJ databases">
        <title>Complete genome sequences of several Auritidibacter ignavus strains isolated from ear infections.</title>
        <authorList>
            <person name="Baehr T."/>
            <person name="Baumhoegger A.M."/>
        </authorList>
    </citation>
    <scope>NUCLEOTIDE SEQUENCE [LARGE SCALE GENOMIC DNA]</scope>
    <source>
        <strain evidence="2 3">BABAE-6</strain>
    </source>
</reference>
<evidence type="ECO:0000313" key="3">
    <source>
        <dbReference type="Proteomes" id="UP001224674"/>
    </source>
</evidence>
<protein>
    <submittedName>
        <fullName evidence="2">Uncharacterized protein</fullName>
    </submittedName>
</protein>
<dbReference type="EMBL" id="CP122566">
    <property type="protein sequence ID" value="WGH94386.1"/>
    <property type="molecule type" value="Genomic_DNA"/>
</dbReference>
<keyword evidence="3" id="KW-1185">Reference proteome</keyword>